<accession>A0A2W5SMA0</accession>
<dbReference type="GO" id="GO:0005829">
    <property type="term" value="C:cytosol"/>
    <property type="evidence" value="ECO:0007669"/>
    <property type="project" value="TreeGrafter"/>
</dbReference>
<evidence type="ECO:0000259" key="1">
    <source>
        <dbReference type="Pfam" id="PF03358"/>
    </source>
</evidence>
<dbReference type="EMBL" id="QFQP01000078">
    <property type="protein sequence ID" value="PZR03640.1"/>
    <property type="molecule type" value="Genomic_DNA"/>
</dbReference>
<dbReference type="PANTHER" id="PTHR30543">
    <property type="entry name" value="CHROMATE REDUCTASE"/>
    <property type="match status" value="1"/>
</dbReference>
<protein>
    <submittedName>
        <fullName evidence="2">NADPH-dependent oxidoreductase</fullName>
    </submittedName>
</protein>
<dbReference type="Proteomes" id="UP000249061">
    <property type="component" value="Unassembled WGS sequence"/>
</dbReference>
<dbReference type="InterPro" id="IPR050712">
    <property type="entry name" value="NAD(P)H-dep_reductase"/>
</dbReference>
<dbReference type="AlphaFoldDB" id="A0A2W5SMA0"/>
<dbReference type="PANTHER" id="PTHR30543:SF21">
    <property type="entry name" value="NAD(P)H-DEPENDENT FMN REDUCTASE LOT6"/>
    <property type="match status" value="1"/>
</dbReference>
<name>A0A2W5SMA0_9BACT</name>
<dbReference type="SUPFAM" id="SSF52218">
    <property type="entry name" value="Flavoproteins"/>
    <property type="match status" value="1"/>
</dbReference>
<feature type="domain" description="NADPH-dependent FMN reductase-like" evidence="1">
    <location>
        <begin position="1"/>
        <end position="149"/>
    </location>
</feature>
<dbReference type="Pfam" id="PF03358">
    <property type="entry name" value="FMN_red"/>
    <property type="match status" value="1"/>
</dbReference>
<dbReference type="GO" id="GO:0010181">
    <property type="term" value="F:FMN binding"/>
    <property type="evidence" value="ECO:0007669"/>
    <property type="project" value="TreeGrafter"/>
</dbReference>
<proteinExistence type="predicted"/>
<organism evidence="2 3">
    <name type="scientific">Archangium gephyra</name>
    <dbReference type="NCBI Taxonomy" id="48"/>
    <lineage>
        <taxon>Bacteria</taxon>
        <taxon>Pseudomonadati</taxon>
        <taxon>Myxococcota</taxon>
        <taxon>Myxococcia</taxon>
        <taxon>Myxococcales</taxon>
        <taxon>Cystobacterineae</taxon>
        <taxon>Archangiaceae</taxon>
        <taxon>Archangium</taxon>
    </lineage>
</organism>
<sequence>MKVFAMSGSLRTGSWNTKLLNLAVPLLREKGVEVDVFDFRAANVPVYDPDTSEQQYPAQVTDAKERIRAADGFLLVSPEYNNGIPGALKNFIDFVSRPPREQPWRGKVVAHLGATPGGFATLYAQAQIRQVFNSLAAWSLPGHFVISKAPEAFDDAGHLKDAARMAELDKFLSRYVEALT</sequence>
<evidence type="ECO:0000313" key="3">
    <source>
        <dbReference type="Proteomes" id="UP000249061"/>
    </source>
</evidence>
<dbReference type="Gene3D" id="3.40.50.360">
    <property type="match status" value="1"/>
</dbReference>
<dbReference type="InterPro" id="IPR005025">
    <property type="entry name" value="FMN_Rdtase-like_dom"/>
</dbReference>
<reference evidence="2 3" key="1">
    <citation type="submission" date="2017-08" db="EMBL/GenBank/DDBJ databases">
        <title>Infants hospitalized years apart are colonized by the same room-sourced microbial strains.</title>
        <authorList>
            <person name="Brooks B."/>
            <person name="Olm M.R."/>
            <person name="Firek B.A."/>
            <person name="Baker R."/>
            <person name="Thomas B.C."/>
            <person name="Morowitz M.J."/>
            <person name="Banfield J.F."/>
        </authorList>
    </citation>
    <scope>NUCLEOTIDE SEQUENCE [LARGE SCALE GENOMIC DNA]</scope>
    <source>
        <strain evidence="2">S2_003_000_R2_14</strain>
    </source>
</reference>
<comment type="caution">
    <text evidence="2">The sequence shown here is derived from an EMBL/GenBank/DDBJ whole genome shotgun (WGS) entry which is preliminary data.</text>
</comment>
<dbReference type="GO" id="GO:0016491">
    <property type="term" value="F:oxidoreductase activity"/>
    <property type="evidence" value="ECO:0007669"/>
    <property type="project" value="InterPro"/>
</dbReference>
<evidence type="ECO:0000313" key="2">
    <source>
        <dbReference type="EMBL" id="PZR03640.1"/>
    </source>
</evidence>
<gene>
    <name evidence="2" type="ORF">DI536_35675</name>
</gene>
<dbReference type="InterPro" id="IPR029039">
    <property type="entry name" value="Flavoprotein-like_sf"/>
</dbReference>